<dbReference type="InterPro" id="IPR009721">
    <property type="entry name" value="O-acyltransferase_WSD1_C"/>
</dbReference>
<keyword evidence="6 11" id="KW-0808">Transferase</keyword>
<keyword evidence="8 11" id="KW-0443">Lipid metabolism</keyword>
<feature type="domain" description="O-acyltransferase WSD1-like N-terminal" evidence="12">
    <location>
        <begin position="12"/>
        <end position="266"/>
    </location>
</feature>
<evidence type="ECO:0000256" key="10">
    <source>
        <dbReference type="ARBA" id="ARBA00048109"/>
    </source>
</evidence>
<dbReference type="AlphaFoldDB" id="A0A7Y9JRU2"/>
<dbReference type="Gene3D" id="3.30.559.30">
    <property type="entry name" value="Nonribosomal peptide synthetase, condensation domain"/>
    <property type="match status" value="1"/>
</dbReference>
<dbReference type="GO" id="GO:0006071">
    <property type="term" value="P:glycerol metabolic process"/>
    <property type="evidence" value="ECO:0007669"/>
    <property type="project" value="UniProtKB-KW"/>
</dbReference>
<dbReference type="GO" id="GO:0004144">
    <property type="term" value="F:diacylglycerol O-acyltransferase activity"/>
    <property type="evidence" value="ECO:0007669"/>
    <property type="project" value="UniProtKB-EC"/>
</dbReference>
<accession>A0A7Y9JRU2</accession>
<evidence type="ECO:0000313" key="15">
    <source>
        <dbReference type="Proteomes" id="UP000516957"/>
    </source>
</evidence>
<dbReference type="EC" id="2.3.1.20" evidence="4 11"/>
<dbReference type="RefSeq" id="WP_218876309.1">
    <property type="nucleotide sequence ID" value="NZ_CP059163.1"/>
</dbReference>
<protein>
    <recommendedName>
        <fullName evidence="4 11">Diacylglycerol O-acyltransferase</fullName>
        <ecNumber evidence="4 11">2.3.1.20</ecNumber>
    </recommendedName>
</protein>
<dbReference type="InterPro" id="IPR004255">
    <property type="entry name" value="O-acyltransferase_WSD1_N"/>
</dbReference>
<reference evidence="14 15" key="1">
    <citation type="submission" date="2020-07" db="EMBL/GenBank/DDBJ databases">
        <title>Sequencing the genomes of 1000 actinobacteria strains.</title>
        <authorList>
            <person name="Klenk H.-P."/>
        </authorList>
    </citation>
    <scope>NUCLEOTIDE SEQUENCE [LARGE SCALE GENOMIC DNA]</scope>
    <source>
        <strain evidence="14 15">DSM 18965</strain>
    </source>
</reference>
<evidence type="ECO:0000256" key="3">
    <source>
        <dbReference type="ARBA" id="ARBA00009587"/>
    </source>
</evidence>
<comment type="pathway">
    <text evidence="1 11">Glycerolipid metabolism; triacylglycerol biosynthesis.</text>
</comment>
<keyword evidence="5 11" id="KW-0444">Lipid biosynthesis</keyword>
<gene>
    <name evidence="14" type="ORF">BKA08_002161</name>
</gene>
<keyword evidence="7 11" id="KW-0319">Glycerol metabolism</keyword>
<evidence type="ECO:0000256" key="2">
    <source>
        <dbReference type="ARBA" id="ARBA00005189"/>
    </source>
</evidence>
<evidence type="ECO:0000256" key="1">
    <source>
        <dbReference type="ARBA" id="ARBA00004771"/>
    </source>
</evidence>
<evidence type="ECO:0000256" key="11">
    <source>
        <dbReference type="RuleBase" id="RU361241"/>
    </source>
</evidence>
<keyword evidence="15" id="KW-1185">Reference proteome</keyword>
<keyword evidence="9 11" id="KW-0012">Acyltransferase</keyword>
<dbReference type="PANTHER" id="PTHR31650:SF1">
    <property type="entry name" value="WAX ESTER SYNTHASE_DIACYLGLYCEROL ACYLTRANSFERASE 4-RELATED"/>
    <property type="match status" value="1"/>
</dbReference>
<evidence type="ECO:0000256" key="9">
    <source>
        <dbReference type="ARBA" id="ARBA00023315"/>
    </source>
</evidence>
<evidence type="ECO:0000259" key="12">
    <source>
        <dbReference type="Pfam" id="PF03007"/>
    </source>
</evidence>
<dbReference type="InterPro" id="IPR023213">
    <property type="entry name" value="CAT-like_dom_sf"/>
</dbReference>
<feature type="domain" description="O-acyltransferase WSD1 C-terminal" evidence="13">
    <location>
        <begin position="309"/>
        <end position="450"/>
    </location>
</feature>
<sequence>MIGHRTEHRVDPVDAIWLGMDRPQNLMVIECLMFLDGPLDRERFDRVVRTRLLDVYPVFSRRPVAGTGRRRRSRWRDVPDLDLDQHVREVRLPAPGDDAALQAYVSGFLGTPLRRDRPLWEMHLVEGLDRGTALYVRLHHALADGIALTQVLLSLTDETSEGDRDGTHEPAAPHRALADVVQAARRAAPEVPALLRPERVRRTVLEGLRLGLSGVAALRKLLVTRNPDTGLSGDAGEHKVAVWSEPIDLGVVKDIARGSGATVNDVLVAALAGSLEQYQLAHDGRSVDIPTMIPVNLRPMHLPLPRELGNRFALVLLLLPSGLLTAADRLAETKRRMDTIKRSPEPVITFALIQGIGRLGARLSRMLVTFFAGKATGVTTNVPGPREARYFAGTRISGLLGWVPGSGDQTLGTCIFTYAGTVRVGFKADTRVIPDPEKILEAFHTELDDLARTVAATG</sequence>
<dbReference type="NCBIfam" id="TIGR02946">
    <property type="entry name" value="acyl_WS_DGAT"/>
    <property type="match status" value="1"/>
</dbReference>
<dbReference type="SUPFAM" id="SSF52777">
    <property type="entry name" value="CoA-dependent acyltransferases"/>
    <property type="match status" value="2"/>
</dbReference>
<dbReference type="InterPro" id="IPR014292">
    <property type="entry name" value="Acyl_transf_WS/DGAT"/>
</dbReference>
<dbReference type="PANTHER" id="PTHR31650">
    <property type="entry name" value="O-ACYLTRANSFERASE (WSD1-LIKE) FAMILY PROTEIN"/>
    <property type="match status" value="1"/>
</dbReference>
<evidence type="ECO:0000256" key="8">
    <source>
        <dbReference type="ARBA" id="ARBA00023098"/>
    </source>
</evidence>
<evidence type="ECO:0000256" key="7">
    <source>
        <dbReference type="ARBA" id="ARBA00022798"/>
    </source>
</evidence>
<dbReference type="InterPro" id="IPR045034">
    <property type="entry name" value="O-acyltransferase_WSD1-like"/>
</dbReference>
<comment type="pathway">
    <text evidence="2">Lipid metabolism.</text>
</comment>
<dbReference type="EMBL" id="JACCBE010000001">
    <property type="protein sequence ID" value="NYD57923.1"/>
    <property type="molecule type" value="Genomic_DNA"/>
</dbReference>
<evidence type="ECO:0000313" key="14">
    <source>
        <dbReference type="EMBL" id="NYD57923.1"/>
    </source>
</evidence>
<name>A0A7Y9JRU2_9ACTN</name>
<evidence type="ECO:0000256" key="5">
    <source>
        <dbReference type="ARBA" id="ARBA00022516"/>
    </source>
</evidence>
<evidence type="ECO:0000256" key="6">
    <source>
        <dbReference type="ARBA" id="ARBA00022679"/>
    </source>
</evidence>
<comment type="caution">
    <text evidence="14">The sequence shown here is derived from an EMBL/GenBank/DDBJ whole genome shotgun (WGS) entry which is preliminary data.</text>
</comment>
<dbReference type="UniPathway" id="UPA00282"/>
<dbReference type="Pfam" id="PF06974">
    <property type="entry name" value="WS_DGAT_C"/>
    <property type="match status" value="1"/>
</dbReference>
<dbReference type="GO" id="GO:0019432">
    <property type="term" value="P:triglyceride biosynthetic process"/>
    <property type="evidence" value="ECO:0007669"/>
    <property type="project" value="UniProtKB-UniPathway"/>
</dbReference>
<comment type="catalytic activity">
    <reaction evidence="10 11">
        <text>an acyl-CoA + a 1,2-diacyl-sn-glycerol = a triacyl-sn-glycerol + CoA</text>
        <dbReference type="Rhea" id="RHEA:10868"/>
        <dbReference type="ChEBI" id="CHEBI:17815"/>
        <dbReference type="ChEBI" id="CHEBI:57287"/>
        <dbReference type="ChEBI" id="CHEBI:58342"/>
        <dbReference type="ChEBI" id="CHEBI:64615"/>
        <dbReference type="EC" id="2.3.1.20"/>
    </reaction>
</comment>
<dbReference type="Proteomes" id="UP000516957">
    <property type="component" value="Unassembled WGS sequence"/>
</dbReference>
<dbReference type="Pfam" id="PF03007">
    <property type="entry name" value="WS_DGAT_cat"/>
    <property type="match status" value="1"/>
</dbReference>
<evidence type="ECO:0000259" key="13">
    <source>
        <dbReference type="Pfam" id="PF06974"/>
    </source>
</evidence>
<proteinExistence type="inferred from homology"/>
<organism evidence="14 15">
    <name type="scientific">Nocardioides marinisabuli</name>
    <dbReference type="NCBI Taxonomy" id="419476"/>
    <lineage>
        <taxon>Bacteria</taxon>
        <taxon>Bacillati</taxon>
        <taxon>Actinomycetota</taxon>
        <taxon>Actinomycetes</taxon>
        <taxon>Propionibacteriales</taxon>
        <taxon>Nocardioidaceae</taxon>
        <taxon>Nocardioides</taxon>
    </lineage>
</organism>
<dbReference type="Gene3D" id="3.30.559.10">
    <property type="entry name" value="Chloramphenicol acetyltransferase-like domain"/>
    <property type="match status" value="1"/>
</dbReference>
<dbReference type="GO" id="GO:0005886">
    <property type="term" value="C:plasma membrane"/>
    <property type="evidence" value="ECO:0007669"/>
    <property type="project" value="TreeGrafter"/>
</dbReference>
<comment type="similarity">
    <text evidence="3 11">Belongs to the long-chain O-acyltransferase family.</text>
</comment>
<evidence type="ECO:0000256" key="4">
    <source>
        <dbReference type="ARBA" id="ARBA00013244"/>
    </source>
</evidence>